<dbReference type="Pfam" id="PF12868">
    <property type="entry name" value="DUF3824"/>
    <property type="match status" value="1"/>
</dbReference>
<dbReference type="Proteomes" id="UP000249056">
    <property type="component" value="Unassembled WGS sequence"/>
</dbReference>
<dbReference type="EMBL" id="QKRW01000087">
    <property type="protein sequence ID" value="RAL58349.1"/>
    <property type="molecule type" value="Genomic_DNA"/>
</dbReference>
<gene>
    <name evidence="3" type="ORF">DID88_005221</name>
</gene>
<feature type="region of interest" description="Disordered" evidence="1">
    <location>
        <begin position="422"/>
        <end position="441"/>
    </location>
</feature>
<proteinExistence type="predicted"/>
<feature type="compositionally biased region" description="Basic and acidic residues" evidence="1">
    <location>
        <begin position="640"/>
        <end position="679"/>
    </location>
</feature>
<feature type="compositionally biased region" description="Basic residues" evidence="1">
    <location>
        <begin position="429"/>
        <end position="440"/>
    </location>
</feature>
<feature type="region of interest" description="Disordered" evidence="1">
    <location>
        <begin position="450"/>
        <end position="479"/>
    </location>
</feature>
<evidence type="ECO:0000313" key="4">
    <source>
        <dbReference type="Proteomes" id="UP000249056"/>
    </source>
</evidence>
<dbReference type="InterPro" id="IPR024436">
    <property type="entry name" value="DUF3824"/>
</dbReference>
<dbReference type="OrthoDB" id="3561737at2759"/>
<evidence type="ECO:0000256" key="1">
    <source>
        <dbReference type="SAM" id="MobiDB-lite"/>
    </source>
</evidence>
<feature type="compositionally biased region" description="Basic and acidic residues" evidence="1">
    <location>
        <begin position="54"/>
        <end position="78"/>
    </location>
</feature>
<feature type="region of interest" description="Disordered" evidence="1">
    <location>
        <begin position="640"/>
        <end position="774"/>
    </location>
</feature>
<feature type="domain" description="DUF3824" evidence="2">
    <location>
        <begin position="616"/>
        <end position="765"/>
    </location>
</feature>
<protein>
    <recommendedName>
        <fullName evidence="2">DUF3824 domain-containing protein</fullName>
    </recommendedName>
</protein>
<dbReference type="PANTHER" id="PTHR35487">
    <property type="entry name" value="DUF3824 DOMAIN-CONTAINING PROTEIN"/>
    <property type="match status" value="1"/>
</dbReference>
<feature type="region of interest" description="Disordered" evidence="1">
    <location>
        <begin position="372"/>
        <end position="394"/>
    </location>
</feature>
<feature type="compositionally biased region" description="Low complexity" evidence="1">
    <location>
        <begin position="578"/>
        <end position="588"/>
    </location>
</feature>
<feature type="region of interest" description="Disordered" evidence="1">
    <location>
        <begin position="1"/>
        <end position="78"/>
    </location>
</feature>
<feature type="compositionally biased region" description="Polar residues" evidence="1">
    <location>
        <begin position="726"/>
        <end position="735"/>
    </location>
</feature>
<keyword evidence="4" id="KW-1185">Reference proteome</keyword>
<feature type="compositionally biased region" description="Basic and acidic residues" evidence="1">
    <location>
        <begin position="374"/>
        <end position="383"/>
    </location>
</feature>
<accession>A0A395IIY0</accession>
<comment type="caution">
    <text evidence="3">The sequence shown here is derived from an EMBL/GenBank/DDBJ whole genome shotgun (WGS) entry which is preliminary data.</text>
</comment>
<feature type="compositionally biased region" description="Basic residues" evidence="1">
    <location>
        <begin position="590"/>
        <end position="601"/>
    </location>
</feature>
<feature type="region of interest" description="Disordered" evidence="1">
    <location>
        <begin position="578"/>
        <end position="628"/>
    </location>
</feature>
<dbReference type="PANTHER" id="PTHR35487:SF1">
    <property type="entry name" value="DUF3824 DOMAIN-CONTAINING PROTEIN"/>
    <property type="match status" value="1"/>
</dbReference>
<reference evidence="3 4" key="1">
    <citation type="submission" date="2018-06" db="EMBL/GenBank/DDBJ databases">
        <title>Genome Sequence of the Brown Rot Fungal Pathogen Monilinia fructigena.</title>
        <authorList>
            <person name="Landi L."/>
            <person name="De Miccolis Angelini R.M."/>
            <person name="Pollastro S."/>
            <person name="Abate D."/>
            <person name="Faretra F."/>
            <person name="Romanazzi G."/>
        </authorList>
    </citation>
    <scope>NUCLEOTIDE SEQUENCE [LARGE SCALE GENOMIC DNA]</scope>
    <source>
        <strain evidence="3 4">Mfrg269</strain>
    </source>
</reference>
<feature type="compositionally biased region" description="Basic and acidic residues" evidence="1">
    <location>
        <begin position="11"/>
        <end position="20"/>
    </location>
</feature>
<organism evidence="3 4">
    <name type="scientific">Monilinia fructigena</name>
    <dbReference type="NCBI Taxonomy" id="38457"/>
    <lineage>
        <taxon>Eukaryota</taxon>
        <taxon>Fungi</taxon>
        <taxon>Dikarya</taxon>
        <taxon>Ascomycota</taxon>
        <taxon>Pezizomycotina</taxon>
        <taxon>Leotiomycetes</taxon>
        <taxon>Helotiales</taxon>
        <taxon>Sclerotiniaceae</taxon>
        <taxon>Monilinia</taxon>
    </lineage>
</organism>
<feature type="region of interest" description="Disordered" evidence="1">
    <location>
        <begin position="493"/>
        <end position="513"/>
    </location>
</feature>
<feature type="region of interest" description="Disordered" evidence="1">
    <location>
        <begin position="133"/>
        <end position="171"/>
    </location>
</feature>
<sequence>MPEASRVVRSSYHDRDREVDYYSSDDDDRSPYGRSKPNGSTYRTVQRYRVTPSRVEDVDDTRSIRSTHKEYENRRGDRIEIDRRVEVDRERYDSEPRRTERIEVDRRVEVDRERYEPERPRSAIDYDRAVEYQRSTVERSREPERERDRTRTVVYERERERSDSPLPWERRRNDRPWETERDPYELERYSRETEYYDRPEPTPPPIIIRQRAPEPQQIIVQEAPSPAPIIIPQPAPEPQRVEVIERKTEIQQEIIPRPEPRREEDEYYYRRDVRRDDEMLAYDRRDGRYDDGYESEDYVVRKKVVRREARSRSHSPHHRRHLAEGALAGAGAAALLASHREKQGIETAHRGRSVLGGAALGAIGAEVVTRARSRYRDSRESRSRSRSSSAHGHHKLKTALGLAAAAIAAGAAVKYAQNRTANKEELVRGRSRQRSISRSRRYSDGDEYWSEEYEKRTTRSRSKSVHADPGHRKKSIAKAGAGAAIVAGVAEHLRNKSRKRSGQRSQSRVRTAAEIAGSGLAGAATIWSREEREGEAGLGAGLGAGLEAGMVQYGTEPVYTHQQPAPYDRPNEYEPAVAAAAAGAAYGATRRSRSRSHRRRRDSSSDDDERPRSRSRSRSRVRDLAAGALGTGAAAIGINEYKKRKDRKEKQEKQEKQERREKRDAEKHERERERRRYEDEASPESYYTNFRDDTYSPSPPHASGGSYYPENNQFPPPPTAPDTFTHHGNQSTPFVNTIPPIPPYNPQDYAGQRPVHDTHVHYPPVSRTPGDNIV</sequence>
<dbReference type="AlphaFoldDB" id="A0A395IIY0"/>
<evidence type="ECO:0000313" key="3">
    <source>
        <dbReference type="EMBL" id="RAL58349.1"/>
    </source>
</evidence>
<evidence type="ECO:0000259" key="2">
    <source>
        <dbReference type="Pfam" id="PF12868"/>
    </source>
</evidence>
<name>A0A395IIY0_9HELO</name>